<comment type="caution">
    <text evidence="2">The sequence shown here is derived from an EMBL/GenBank/DDBJ whole genome shotgun (WGS) entry which is preliminary data.</text>
</comment>
<protein>
    <submittedName>
        <fullName evidence="2">Uncharacterized protein</fullName>
    </submittedName>
</protein>
<accession>A0ABP7M560</accession>
<dbReference type="InterPro" id="IPR006311">
    <property type="entry name" value="TAT_signal"/>
</dbReference>
<sequence>MKVSRRMLLISVTVAALIAAGLTAYAGNGSAEAPVTLQPSGMMIPF</sequence>
<dbReference type="RefSeq" id="WP_344758302.1">
    <property type="nucleotide sequence ID" value="NZ_BAAAZU010000003.1"/>
</dbReference>
<dbReference type="Proteomes" id="UP001501727">
    <property type="component" value="Unassembled WGS sequence"/>
</dbReference>
<dbReference type="PROSITE" id="PS51318">
    <property type="entry name" value="TAT"/>
    <property type="match status" value="1"/>
</dbReference>
<evidence type="ECO:0000313" key="3">
    <source>
        <dbReference type="Proteomes" id="UP001501727"/>
    </source>
</evidence>
<feature type="signal peptide" evidence="1">
    <location>
        <begin position="1"/>
        <end position="26"/>
    </location>
</feature>
<evidence type="ECO:0000313" key="2">
    <source>
        <dbReference type="EMBL" id="GAA3914495.1"/>
    </source>
</evidence>
<feature type="chain" id="PRO_5046926083" evidence="1">
    <location>
        <begin position="27"/>
        <end position="46"/>
    </location>
</feature>
<keyword evidence="3" id="KW-1185">Reference proteome</keyword>
<name>A0ABP7M560_9GAMM</name>
<reference evidence="3" key="1">
    <citation type="journal article" date="2019" name="Int. J. Syst. Evol. Microbiol.">
        <title>The Global Catalogue of Microorganisms (GCM) 10K type strain sequencing project: providing services to taxonomists for standard genome sequencing and annotation.</title>
        <authorList>
            <consortium name="The Broad Institute Genomics Platform"/>
            <consortium name="The Broad Institute Genome Sequencing Center for Infectious Disease"/>
            <person name="Wu L."/>
            <person name="Ma J."/>
        </authorList>
    </citation>
    <scope>NUCLEOTIDE SEQUENCE [LARGE SCALE GENOMIC DNA]</scope>
    <source>
        <strain evidence="3">JCM 16916</strain>
    </source>
</reference>
<keyword evidence="1" id="KW-0732">Signal</keyword>
<dbReference type="EMBL" id="BAAAZU010000003">
    <property type="protein sequence ID" value="GAA3914495.1"/>
    <property type="molecule type" value="Genomic_DNA"/>
</dbReference>
<proteinExistence type="predicted"/>
<gene>
    <name evidence="2" type="ORF">GCM10022229_04380</name>
</gene>
<evidence type="ECO:0000256" key="1">
    <source>
        <dbReference type="SAM" id="SignalP"/>
    </source>
</evidence>
<organism evidence="2 3">
    <name type="scientific">Luteimonas lutimaris</name>
    <dbReference type="NCBI Taxonomy" id="698645"/>
    <lineage>
        <taxon>Bacteria</taxon>
        <taxon>Pseudomonadati</taxon>
        <taxon>Pseudomonadota</taxon>
        <taxon>Gammaproteobacteria</taxon>
        <taxon>Lysobacterales</taxon>
        <taxon>Lysobacteraceae</taxon>
        <taxon>Luteimonas</taxon>
    </lineage>
</organism>